<dbReference type="Proteomes" id="UP000178501">
    <property type="component" value="Unassembled WGS sequence"/>
</dbReference>
<evidence type="ECO:0000313" key="2">
    <source>
        <dbReference type="EMBL" id="OGY52601.1"/>
    </source>
</evidence>
<dbReference type="AlphaFoldDB" id="A0A1G1YJZ5"/>
<dbReference type="PANTHER" id="PTHR35811:SF1">
    <property type="entry name" value="HTH OST-TYPE DOMAIN-CONTAINING PROTEIN"/>
    <property type="match status" value="1"/>
</dbReference>
<name>A0A1G1YJZ5_9BACT</name>
<dbReference type="InterPro" id="IPR021139">
    <property type="entry name" value="NYN"/>
</dbReference>
<evidence type="ECO:0000313" key="3">
    <source>
        <dbReference type="Proteomes" id="UP000178501"/>
    </source>
</evidence>
<comment type="caution">
    <text evidence="2">The sequence shown here is derived from an EMBL/GenBank/DDBJ whole genome shotgun (WGS) entry which is preliminary data.</text>
</comment>
<dbReference type="Pfam" id="PF01936">
    <property type="entry name" value="NYN"/>
    <property type="match status" value="1"/>
</dbReference>
<proteinExistence type="predicted"/>
<gene>
    <name evidence="2" type="ORF">A3J65_04155</name>
</gene>
<accession>A0A1G1YJZ5</accession>
<dbReference type="EMBL" id="MHIK01000005">
    <property type="protein sequence ID" value="OGY52601.1"/>
    <property type="molecule type" value="Genomic_DNA"/>
</dbReference>
<reference evidence="2 3" key="1">
    <citation type="journal article" date="2016" name="Nat. Commun.">
        <title>Thousands of microbial genomes shed light on interconnected biogeochemical processes in an aquifer system.</title>
        <authorList>
            <person name="Anantharaman K."/>
            <person name="Brown C.T."/>
            <person name="Hug L.A."/>
            <person name="Sharon I."/>
            <person name="Castelle C.J."/>
            <person name="Probst A.J."/>
            <person name="Thomas B.C."/>
            <person name="Singh A."/>
            <person name="Wilkins M.J."/>
            <person name="Karaoz U."/>
            <person name="Brodie E.L."/>
            <person name="Williams K.H."/>
            <person name="Hubbard S.S."/>
            <person name="Banfield J.F."/>
        </authorList>
    </citation>
    <scope>NUCLEOTIDE SEQUENCE [LARGE SCALE GENOMIC DNA]</scope>
</reference>
<dbReference type="PANTHER" id="PTHR35811">
    <property type="entry name" value="SLR1870 PROTEIN"/>
    <property type="match status" value="1"/>
</dbReference>
<sequence length="425" mass="48314">MIKTAIFVDFDNVYSGLRQEDEKRADEFAANPIGWLKSLEKYLSAGKEGQSSPKSERKTLYRRCYINPQSFGRFRPNFIKAAFEVVDCPPLTKGGKTSADMIMVIDILDVLKEETYFDEFIIFSGDSDFTHVLLRLRRNNRQTVMLAVGNVSPAYRAAADIVIDQDKFVEEILADKDQEVLDSEEEIDEPEITMLSAAEPEATGKTLSKENVAEFINQTVAKSTEPLSLTRLAKLIRKEFGREVIISRWLGFGRFIFLLKNLKLNYQISNLAPGYIYDPKRHELAGEKHLAEFKRSQSEIAKLAQRVIEATDIPFLTTEQYAAVFKVIAGVVNKHGYIFNITCLKVWDDCLEKKMPLNIKMVQFILRQIRCSGYYFSKQKIVASKVLAQAFIQSALNLCHSVQLNLDSSEEELISQWLSGGLVND</sequence>
<dbReference type="GO" id="GO:0004540">
    <property type="term" value="F:RNA nuclease activity"/>
    <property type="evidence" value="ECO:0007669"/>
    <property type="project" value="InterPro"/>
</dbReference>
<organism evidence="2 3">
    <name type="scientific">Candidatus Buchananbacteria bacterium RIFCSPHIGHO2_02_FULL_45_11b</name>
    <dbReference type="NCBI Taxonomy" id="1797541"/>
    <lineage>
        <taxon>Bacteria</taxon>
        <taxon>Candidatus Buchananiibacteriota</taxon>
    </lineage>
</organism>
<evidence type="ECO:0000259" key="1">
    <source>
        <dbReference type="Pfam" id="PF01936"/>
    </source>
</evidence>
<feature type="domain" description="NYN" evidence="1">
    <location>
        <begin position="3"/>
        <end position="164"/>
    </location>
</feature>
<dbReference type="Gene3D" id="3.40.50.1010">
    <property type="entry name" value="5'-nuclease"/>
    <property type="match status" value="1"/>
</dbReference>
<protein>
    <recommendedName>
        <fullName evidence="1">NYN domain-containing protein</fullName>
    </recommendedName>
</protein>